<evidence type="ECO:0000256" key="3">
    <source>
        <dbReference type="ARBA" id="ARBA00022741"/>
    </source>
</evidence>
<evidence type="ECO:0000313" key="12">
    <source>
        <dbReference type="EMBL" id="SFV87694.1"/>
    </source>
</evidence>
<dbReference type="GO" id="GO:0010043">
    <property type="term" value="P:response to zinc ion"/>
    <property type="evidence" value="ECO:0007669"/>
    <property type="project" value="TreeGrafter"/>
</dbReference>
<dbReference type="PROSITE" id="PS50893">
    <property type="entry name" value="ABC_TRANSPORTER_2"/>
    <property type="match status" value="1"/>
</dbReference>
<dbReference type="GO" id="GO:0016887">
    <property type="term" value="F:ATP hydrolysis activity"/>
    <property type="evidence" value="ECO:0007669"/>
    <property type="project" value="InterPro"/>
</dbReference>
<dbReference type="InterPro" id="IPR003439">
    <property type="entry name" value="ABC_transporter-like_ATP-bd"/>
</dbReference>
<dbReference type="EMBL" id="FPHZ01000068">
    <property type="protein sequence ID" value="SFV87694.1"/>
    <property type="molecule type" value="Genomic_DNA"/>
</dbReference>
<keyword evidence="2" id="KW-1003">Cell membrane</keyword>
<accession>A0A1W1E144</accession>
<organism evidence="12">
    <name type="scientific">hydrothermal vent metagenome</name>
    <dbReference type="NCBI Taxonomy" id="652676"/>
    <lineage>
        <taxon>unclassified sequences</taxon>
        <taxon>metagenomes</taxon>
        <taxon>ecological metagenomes</taxon>
    </lineage>
</organism>
<keyword evidence="5 12" id="KW-0067">ATP-binding</keyword>
<dbReference type="GO" id="GO:0006829">
    <property type="term" value="P:zinc ion transport"/>
    <property type="evidence" value="ECO:0007669"/>
    <property type="project" value="UniProtKB-KW"/>
</dbReference>
<keyword evidence="7" id="KW-1278">Translocase</keyword>
<proteinExistence type="predicted"/>
<protein>
    <submittedName>
        <fullName evidence="12">Zinc ABC transporter, ATP-binding protein ZnuC</fullName>
    </submittedName>
</protein>
<evidence type="ECO:0000256" key="1">
    <source>
        <dbReference type="ARBA" id="ARBA00022448"/>
    </source>
</evidence>
<evidence type="ECO:0000256" key="2">
    <source>
        <dbReference type="ARBA" id="ARBA00022475"/>
    </source>
</evidence>
<keyword evidence="6" id="KW-0864">Zinc transport</keyword>
<evidence type="ECO:0000256" key="6">
    <source>
        <dbReference type="ARBA" id="ARBA00022906"/>
    </source>
</evidence>
<dbReference type="InterPro" id="IPR017871">
    <property type="entry name" value="ABC_transporter-like_CS"/>
</dbReference>
<dbReference type="GO" id="GO:0005524">
    <property type="term" value="F:ATP binding"/>
    <property type="evidence" value="ECO:0007669"/>
    <property type="project" value="UniProtKB-KW"/>
</dbReference>
<reference evidence="12" key="1">
    <citation type="submission" date="2016-10" db="EMBL/GenBank/DDBJ databases">
        <authorList>
            <person name="de Groot N.N."/>
        </authorList>
    </citation>
    <scope>NUCLEOTIDE SEQUENCE</scope>
</reference>
<evidence type="ECO:0000256" key="7">
    <source>
        <dbReference type="ARBA" id="ARBA00022967"/>
    </source>
</evidence>
<evidence type="ECO:0000313" key="11">
    <source>
        <dbReference type="EMBL" id="SFV87151.1"/>
    </source>
</evidence>
<evidence type="ECO:0000256" key="5">
    <source>
        <dbReference type="ARBA" id="ARBA00022840"/>
    </source>
</evidence>
<feature type="domain" description="ABC transporter" evidence="10">
    <location>
        <begin position="28"/>
        <end position="244"/>
    </location>
</feature>
<keyword evidence="3" id="KW-0547">Nucleotide-binding</keyword>
<dbReference type="PANTHER" id="PTHR42734:SF9">
    <property type="entry name" value="ZINC IMPORT ATP-BINDING PROTEIN ZNUC"/>
    <property type="match status" value="1"/>
</dbReference>
<keyword evidence="4" id="KW-0862">Zinc</keyword>
<dbReference type="PROSITE" id="PS00211">
    <property type="entry name" value="ABC_TRANSPORTER_1"/>
    <property type="match status" value="1"/>
</dbReference>
<dbReference type="SMART" id="SM00382">
    <property type="entry name" value="AAA"/>
    <property type="match status" value="1"/>
</dbReference>
<gene>
    <name evidence="11" type="ORF">MNB_SUP05-SYMBIONT-4-1197</name>
    <name evidence="12" type="ORF">MNB_SUP05-SYMBIONT-5-1064</name>
</gene>
<dbReference type="SUPFAM" id="SSF52540">
    <property type="entry name" value="P-loop containing nucleoside triphosphate hydrolases"/>
    <property type="match status" value="1"/>
</dbReference>
<evidence type="ECO:0000256" key="9">
    <source>
        <dbReference type="ARBA" id="ARBA00023136"/>
    </source>
</evidence>
<sequence length="261" mass="29571">MYGENFTHQRYKIGFILHIIMNDLPTLISAHDISLMHQGKNVLDAVSFELKQSEFITVIGPNGAGKSSLIKILLGLIKADSGKIKRAKNIRLGYMPQTFTPNPFIPISVIDFLNLNQKVIPIFLHETAKLTGIEKLIKSPLKNLSGGELQRVLLARALLNKPNVLILDEPAQNLDVSGQMQLYKLIQDIHQQQGCAVLMISHDLHRVMKESTQVLCLYHHICCMGKPETIINDDKFNDLFADQMDELMATYEHHHNHCHEH</sequence>
<dbReference type="PANTHER" id="PTHR42734">
    <property type="entry name" value="METAL TRANSPORT SYSTEM ATP-BINDING PROTEIN TM_0124-RELATED"/>
    <property type="match status" value="1"/>
</dbReference>
<dbReference type="EMBL" id="FPHY01000159">
    <property type="protein sequence ID" value="SFV87151.1"/>
    <property type="molecule type" value="Genomic_DNA"/>
</dbReference>
<evidence type="ECO:0000259" key="10">
    <source>
        <dbReference type="PROSITE" id="PS50893"/>
    </source>
</evidence>
<dbReference type="AlphaFoldDB" id="A0A1W1E144"/>
<keyword evidence="8" id="KW-0406">Ion transport</keyword>
<keyword evidence="9" id="KW-0472">Membrane</keyword>
<keyword evidence="1" id="KW-0813">Transport</keyword>
<dbReference type="InterPro" id="IPR027417">
    <property type="entry name" value="P-loop_NTPase"/>
</dbReference>
<dbReference type="InterPro" id="IPR003593">
    <property type="entry name" value="AAA+_ATPase"/>
</dbReference>
<evidence type="ECO:0000256" key="4">
    <source>
        <dbReference type="ARBA" id="ARBA00022833"/>
    </source>
</evidence>
<name>A0A1W1E144_9ZZZZ</name>
<dbReference type="Gene3D" id="3.40.50.300">
    <property type="entry name" value="P-loop containing nucleotide triphosphate hydrolases"/>
    <property type="match status" value="1"/>
</dbReference>
<evidence type="ECO:0000256" key="8">
    <source>
        <dbReference type="ARBA" id="ARBA00023065"/>
    </source>
</evidence>
<dbReference type="InterPro" id="IPR050153">
    <property type="entry name" value="Metal_Ion_Import_ABC"/>
</dbReference>
<dbReference type="Pfam" id="PF00005">
    <property type="entry name" value="ABC_tran"/>
    <property type="match status" value="1"/>
</dbReference>